<accession>A0ABS5APU6</accession>
<dbReference type="GO" id="GO:0006508">
    <property type="term" value="P:proteolysis"/>
    <property type="evidence" value="ECO:0007669"/>
    <property type="project" value="UniProtKB-KW"/>
</dbReference>
<dbReference type="GO" id="GO:0008233">
    <property type="term" value="F:peptidase activity"/>
    <property type="evidence" value="ECO:0007669"/>
    <property type="project" value="UniProtKB-KW"/>
</dbReference>
<evidence type="ECO:0000313" key="4">
    <source>
        <dbReference type="Proteomes" id="UP001519363"/>
    </source>
</evidence>
<keyword evidence="3" id="KW-0378">Hydrolase</keyword>
<evidence type="ECO:0000259" key="2">
    <source>
        <dbReference type="Pfam" id="PF02517"/>
    </source>
</evidence>
<keyword evidence="1" id="KW-0472">Membrane</keyword>
<evidence type="ECO:0000256" key="1">
    <source>
        <dbReference type="SAM" id="Phobius"/>
    </source>
</evidence>
<feature type="transmembrane region" description="Helical" evidence="1">
    <location>
        <begin position="82"/>
        <end position="104"/>
    </location>
</feature>
<dbReference type="EMBL" id="JAGIOO010000001">
    <property type="protein sequence ID" value="MBP2478586.1"/>
    <property type="molecule type" value="Genomic_DNA"/>
</dbReference>
<gene>
    <name evidence="3" type="ORF">JOF53_007458</name>
</gene>
<keyword evidence="4" id="KW-1185">Reference proteome</keyword>
<dbReference type="InterPro" id="IPR003675">
    <property type="entry name" value="Rce1/LyrA-like_dom"/>
</dbReference>
<feature type="transmembrane region" description="Helical" evidence="1">
    <location>
        <begin position="200"/>
        <end position="220"/>
    </location>
</feature>
<feature type="transmembrane region" description="Helical" evidence="1">
    <location>
        <begin position="135"/>
        <end position="156"/>
    </location>
</feature>
<feature type="transmembrane region" description="Helical" evidence="1">
    <location>
        <begin position="168"/>
        <end position="188"/>
    </location>
</feature>
<name>A0ABS5APU6_9PSEU</name>
<feature type="transmembrane region" description="Helical" evidence="1">
    <location>
        <begin position="42"/>
        <end position="62"/>
    </location>
</feature>
<keyword evidence="3" id="KW-0645">Protease</keyword>
<protein>
    <submittedName>
        <fullName evidence="3">Membrane protease YdiL (CAAX protease family)</fullName>
    </submittedName>
</protein>
<comment type="caution">
    <text evidence="3">The sequence shown here is derived from an EMBL/GenBank/DDBJ whole genome shotgun (WGS) entry which is preliminary data.</text>
</comment>
<organism evidence="3 4">
    <name type="scientific">Crossiella equi</name>
    <dbReference type="NCBI Taxonomy" id="130796"/>
    <lineage>
        <taxon>Bacteria</taxon>
        <taxon>Bacillati</taxon>
        <taxon>Actinomycetota</taxon>
        <taxon>Actinomycetes</taxon>
        <taxon>Pseudonocardiales</taxon>
        <taxon>Pseudonocardiaceae</taxon>
        <taxon>Crossiella</taxon>
    </lineage>
</organism>
<keyword evidence="1" id="KW-1133">Transmembrane helix</keyword>
<feature type="transmembrane region" description="Helical" evidence="1">
    <location>
        <begin position="268"/>
        <end position="285"/>
    </location>
</feature>
<dbReference type="Pfam" id="PF02517">
    <property type="entry name" value="Rce1-like"/>
    <property type="match status" value="1"/>
</dbReference>
<proteinExistence type="predicted"/>
<dbReference type="PANTHER" id="PTHR35797:SF1">
    <property type="entry name" value="PROTEASE"/>
    <property type="match status" value="1"/>
</dbReference>
<dbReference type="Proteomes" id="UP001519363">
    <property type="component" value="Unassembled WGS sequence"/>
</dbReference>
<dbReference type="InterPro" id="IPR042150">
    <property type="entry name" value="MmRce1-like"/>
</dbReference>
<sequence length="292" mass="31463">MTTTTRAPAVPWTDLGVFLALAFGLTWLVWTPALLGAEIPAQVLITLSMACVALATWVTLRWRVRPDSVRAATALRPPAARWLWPALLLLPVTNLAALALGALAGTYEADLTGFSGLRATFAPNTLGATGIPWDLIGTALGTSLLLLVVWLPMMWCEEWGWRGFLLPRLLPLGTWPALLASGVVWGLWHLPIYVLGGRDFAQLVPFLVFTVLLGVLVGWLRLASGSVWPCVLAHGVNNTVVTATNAVFPSAEALRDPEALNQLGFLGWPGWLALTAVIVLVFATGRSRTGYR</sequence>
<dbReference type="PANTHER" id="PTHR35797">
    <property type="entry name" value="PROTEASE-RELATED"/>
    <property type="match status" value="1"/>
</dbReference>
<evidence type="ECO:0000313" key="3">
    <source>
        <dbReference type="EMBL" id="MBP2478586.1"/>
    </source>
</evidence>
<reference evidence="3 4" key="1">
    <citation type="submission" date="2021-03" db="EMBL/GenBank/DDBJ databases">
        <title>Sequencing the genomes of 1000 actinobacteria strains.</title>
        <authorList>
            <person name="Klenk H.-P."/>
        </authorList>
    </citation>
    <scope>NUCLEOTIDE SEQUENCE [LARGE SCALE GENOMIC DNA]</scope>
    <source>
        <strain evidence="3 4">DSM 44580</strain>
    </source>
</reference>
<feature type="domain" description="CAAX prenyl protease 2/Lysostaphin resistance protein A-like" evidence="2">
    <location>
        <begin position="143"/>
        <end position="240"/>
    </location>
</feature>
<feature type="transmembrane region" description="Helical" evidence="1">
    <location>
        <begin position="12"/>
        <end position="30"/>
    </location>
</feature>
<dbReference type="RefSeq" id="WP_086789688.1">
    <property type="nucleotide sequence ID" value="NZ_JAGIOO010000001.1"/>
</dbReference>
<keyword evidence="1" id="KW-0812">Transmembrane</keyword>
<feature type="transmembrane region" description="Helical" evidence="1">
    <location>
        <begin position="227"/>
        <end position="248"/>
    </location>
</feature>